<protein>
    <submittedName>
        <fullName evidence="2">Uncharacterized protein</fullName>
    </submittedName>
</protein>
<evidence type="ECO:0000256" key="1">
    <source>
        <dbReference type="SAM" id="MobiDB-lite"/>
    </source>
</evidence>
<sequence>MDALRIRMGCRYDEDLQSIFRAEADGIFSLDQPQARQVLQDSIPGDKGTGGQSRIVPSISREGTSWRWEEA</sequence>
<feature type="non-terminal residue" evidence="2">
    <location>
        <position position="71"/>
    </location>
</feature>
<keyword evidence="3" id="KW-1185">Reference proteome</keyword>
<proteinExistence type="predicted"/>
<dbReference type="Proteomes" id="UP000245609">
    <property type="component" value="Unassembled WGS sequence"/>
</dbReference>
<accession>A0A2T9ZEL2</accession>
<dbReference type="EMBL" id="MBFS01000286">
    <property type="protein sequence ID" value="PVV03038.1"/>
    <property type="molecule type" value="Genomic_DNA"/>
</dbReference>
<evidence type="ECO:0000313" key="3">
    <source>
        <dbReference type="Proteomes" id="UP000245609"/>
    </source>
</evidence>
<organism evidence="2 3">
    <name type="scientific">Smittium megazygosporum</name>
    <dbReference type="NCBI Taxonomy" id="133381"/>
    <lineage>
        <taxon>Eukaryota</taxon>
        <taxon>Fungi</taxon>
        <taxon>Fungi incertae sedis</taxon>
        <taxon>Zoopagomycota</taxon>
        <taxon>Kickxellomycotina</taxon>
        <taxon>Harpellomycetes</taxon>
        <taxon>Harpellales</taxon>
        <taxon>Legeriomycetaceae</taxon>
        <taxon>Smittium</taxon>
    </lineage>
</organism>
<comment type="caution">
    <text evidence="2">The sequence shown here is derived from an EMBL/GenBank/DDBJ whole genome shotgun (WGS) entry which is preliminary data.</text>
</comment>
<name>A0A2T9ZEL2_9FUNG</name>
<feature type="region of interest" description="Disordered" evidence="1">
    <location>
        <begin position="41"/>
        <end position="71"/>
    </location>
</feature>
<reference evidence="2 3" key="1">
    <citation type="journal article" date="2018" name="MBio">
        <title>Comparative Genomics Reveals the Core Gene Toolbox for the Fungus-Insect Symbiosis.</title>
        <authorList>
            <person name="Wang Y."/>
            <person name="Stata M."/>
            <person name="Wang W."/>
            <person name="Stajich J.E."/>
            <person name="White M.M."/>
            <person name="Moncalvo J.M."/>
        </authorList>
    </citation>
    <scope>NUCLEOTIDE SEQUENCE [LARGE SCALE GENOMIC DNA]</scope>
    <source>
        <strain evidence="2 3">SC-DP-2</strain>
    </source>
</reference>
<evidence type="ECO:0000313" key="2">
    <source>
        <dbReference type="EMBL" id="PVV03038.1"/>
    </source>
</evidence>
<gene>
    <name evidence="2" type="ORF">BB560_002495</name>
</gene>
<dbReference type="AlphaFoldDB" id="A0A2T9ZEL2"/>